<reference evidence="3 4" key="1">
    <citation type="journal article" date="2014" name="Genome Announc.">
        <title>Draft Genome Sequence of Streptomyces roseochromogenes subsp. oscitans DS 12.976, Producer of the Aminocoumarin Antibiotic Clorobiocin.</title>
        <authorList>
            <person name="Ruckert C."/>
            <person name="Kalinowski J."/>
            <person name="Heide L."/>
            <person name="Apel A.K."/>
        </authorList>
    </citation>
    <scope>NUCLEOTIDE SEQUENCE [LARGE SCALE GENOMIC DNA]</scope>
    <source>
        <strain evidence="3 4">DS 12.976</strain>
    </source>
</reference>
<dbReference type="SMART" id="SM01043">
    <property type="entry name" value="BTAD"/>
    <property type="match status" value="1"/>
</dbReference>
<evidence type="ECO:0000259" key="2">
    <source>
        <dbReference type="SMART" id="SM01043"/>
    </source>
</evidence>
<keyword evidence="1" id="KW-0902">Two-component regulatory system</keyword>
<dbReference type="HOGENOM" id="CLU_004665_3_0_11"/>
<protein>
    <recommendedName>
        <fullName evidence="2">Bacterial transcriptional activator domain-containing protein</fullName>
    </recommendedName>
</protein>
<dbReference type="PANTHER" id="PTHR35807">
    <property type="entry name" value="TRANSCRIPTIONAL REGULATOR REDD-RELATED"/>
    <property type="match status" value="1"/>
</dbReference>
<dbReference type="InterPro" id="IPR051677">
    <property type="entry name" value="AfsR-DnrI-RedD_regulator"/>
</dbReference>
<dbReference type="GO" id="GO:0000160">
    <property type="term" value="P:phosphorelay signal transduction system"/>
    <property type="evidence" value="ECO:0007669"/>
    <property type="project" value="UniProtKB-KW"/>
</dbReference>
<dbReference type="STRING" id="1352936.M878_31385"/>
<evidence type="ECO:0000313" key="4">
    <source>
        <dbReference type="Proteomes" id="UP000017984"/>
    </source>
</evidence>
<feature type="domain" description="Bacterial transcriptional activator" evidence="2">
    <location>
        <begin position="54"/>
        <end position="193"/>
    </location>
</feature>
<dbReference type="InterPro" id="IPR011990">
    <property type="entry name" value="TPR-like_helical_dom_sf"/>
</dbReference>
<evidence type="ECO:0000313" key="3">
    <source>
        <dbReference type="EMBL" id="EST24188.1"/>
    </source>
</evidence>
<accession>V6JWY5</accession>
<comment type="caution">
    <text evidence="3">The sequence shown here is derived from an EMBL/GenBank/DDBJ whole genome shotgun (WGS) entry which is preliminary data.</text>
</comment>
<dbReference type="SUPFAM" id="SSF48452">
    <property type="entry name" value="TPR-like"/>
    <property type="match status" value="1"/>
</dbReference>
<dbReference type="EMBL" id="AWQX01000269">
    <property type="protein sequence ID" value="EST24188.1"/>
    <property type="molecule type" value="Genomic_DNA"/>
</dbReference>
<sequence length="195" mass="21748">MYRAAAAGVLWPDSTPCRAAANLRSALCQARRASFVPAVECIGQRLRLSEAVLVDLRAAWAAARQIISGLSELPDDFEPLIEELSRELLPGWPDEWLTTERDRWNQLRQHALESLAQQFRSAGHYLPALQTALAAIEIDPIRETGHRIVIDVHAAEGNLACAVKRYEDYRALLRRELGVAPSAQMTQLIRDLVST</sequence>
<organism evidence="3 4">
    <name type="scientific">Streptomyces roseochromogenus subsp. oscitans DS 12.976</name>
    <dbReference type="NCBI Taxonomy" id="1352936"/>
    <lineage>
        <taxon>Bacteria</taxon>
        <taxon>Bacillati</taxon>
        <taxon>Actinomycetota</taxon>
        <taxon>Actinomycetes</taxon>
        <taxon>Kitasatosporales</taxon>
        <taxon>Streptomycetaceae</taxon>
        <taxon>Streptomyces</taxon>
    </lineage>
</organism>
<dbReference type="Proteomes" id="UP000017984">
    <property type="component" value="Chromosome"/>
</dbReference>
<dbReference type="Pfam" id="PF03704">
    <property type="entry name" value="BTAD"/>
    <property type="match status" value="1"/>
</dbReference>
<keyword evidence="4" id="KW-1185">Reference proteome</keyword>
<evidence type="ECO:0000256" key="1">
    <source>
        <dbReference type="ARBA" id="ARBA00023012"/>
    </source>
</evidence>
<dbReference type="Gene3D" id="1.25.40.10">
    <property type="entry name" value="Tetratricopeptide repeat domain"/>
    <property type="match status" value="1"/>
</dbReference>
<gene>
    <name evidence="3" type="ORF">M878_31385</name>
</gene>
<dbReference type="PATRIC" id="fig|1352936.5.peg.6532"/>
<name>V6JWY5_STRRC</name>
<dbReference type="AlphaFoldDB" id="V6JWY5"/>
<dbReference type="InterPro" id="IPR005158">
    <property type="entry name" value="BTAD"/>
</dbReference>
<proteinExistence type="predicted"/>